<gene>
    <name evidence="3" type="ORF">IZT61_09760</name>
</gene>
<dbReference type="KEGG" id="pex:IZT61_09760"/>
<dbReference type="EMBL" id="CP064939">
    <property type="protein sequence ID" value="QPH41514.1"/>
    <property type="molecule type" value="Genomic_DNA"/>
</dbReference>
<evidence type="ECO:0000313" key="4">
    <source>
        <dbReference type="Proteomes" id="UP000594759"/>
    </source>
</evidence>
<dbReference type="AlphaFoldDB" id="A0A7S9L2X4"/>
<proteinExistence type="predicted"/>
<protein>
    <recommendedName>
        <fullName evidence="5">SlyB protein</fullName>
    </recommendedName>
</protein>
<keyword evidence="4" id="KW-1185">Reference proteome</keyword>
<feature type="region of interest" description="Disordered" evidence="1">
    <location>
        <begin position="72"/>
        <end position="103"/>
    </location>
</feature>
<organism evidence="3 4">
    <name type="scientific">Pedobacter endophyticus</name>
    <dbReference type="NCBI Taxonomy" id="2789740"/>
    <lineage>
        <taxon>Bacteria</taxon>
        <taxon>Pseudomonadati</taxon>
        <taxon>Bacteroidota</taxon>
        <taxon>Sphingobacteriia</taxon>
        <taxon>Sphingobacteriales</taxon>
        <taxon>Sphingobacteriaceae</taxon>
        <taxon>Pedobacter</taxon>
    </lineage>
</organism>
<sequence>MKKIILICFILAGSIHAWAQSYVPNVSRDSVGILNAKVDVLKAKIKVIELKIEEAEEEADVEKLRIKLAEANDEAEQSAEKASRHTNRSGGGDGTDLKEVNKLAKRAKNNREDAIKALERFNKQIAKVMSLREEIQKEERKLRHRKPQISFDYK</sequence>
<keyword evidence="2" id="KW-0732">Signal</keyword>
<reference evidence="3 4" key="1">
    <citation type="submission" date="2020-11" db="EMBL/GenBank/DDBJ databases">
        <title>Pedobacter endophytica, an endophytic bacteria isolated form Carex pumila.</title>
        <authorList>
            <person name="Peng Y."/>
            <person name="Jiang L."/>
            <person name="Lee J."/>
        </authorList>
    </citation>
    <scope>NUCLEOTIDE SEQUENCE [LARGE SCALE GENOMIC DNA]</scope>
    <source>
        <strain evidence="3 4">JBR3-12</strain>
    </source>
</reference>
<dbReference type="Proteomes" id="UP000594759">
    <property type="component" value="Chromosome"/>
</dbReference>
<dbReference type="RefSeq" id="WP_196100951.1">
    <property type="nucleotide sequence ID" value="NZ_CP064939.1"/>
</dbReference>
<name>A0A7S9L2X4_9SPHI</name>
<feature type="chain" id="PRO_5032818782" description="SlyB protein" evidence="2">
    <location>
        <begin position="20"/>
        <end position="154"/>
    </location>
</feature>
<evidence type="ECO:0000256" key="2">
    <source>
        <dbReference type="SAM" id="SignalP"/>
    </source>
</evidence>
<evidence type="ECO:0008006" key="5">
    <source>
        <dbReference type="Google" id="ProtNLM"/>
    </source>
</evidence>
<evidence type="ECO:0000256" key="1">
    <source>
        <dbReference type="SAM" id="MobiDB-lite"/>
    </source>
</evidence>
<feature type="signal peptide" evidence="2">
    <location>
        <begin position="1"/>
        <end position="19"/>
    </location>
</feature>
<evidence type="ECO:0000313" key="3">
    <source>
        <dbReference type="EMBL" id="QPH41514.1"/>
    </source>
</evidence>
<accession>A0A7S9L2X4</accession>